<dbReference type="GO" id="GO:0003677">
    <property type="term" value="F:DNA binding"/>
    <property type="evidence" value="ECO:0007669"/>
    <property type="project" value="UniProtKB-KW"/>
</dbReference>
<evidence type="ECO:0000313" key="5">
    <source>
        <dbReference type="Proteomes" id="UP000467124"/>
    </source>
</evidence>
<sequence>MLPISSFSELTGLSRKALHHYHSLGLLVPDHVDEDTQFRWYTVDQLERAGRIVTLRRAGMTLETVRQVVDAPDLAQEALRDHAERLRREREEQDRALAEASAALAWEPRVEVRTRPACAVLTGLTGGRGEDFDLEESREEVRALVERLTGLARELGWAVGDRWWKSLESGTGEVAAYRVCVPVEAVEASPTLPTDVELVEHEEGAEVRLVMPGPETLGGITTALTHLFGHEVEGMFADVGGLRQSEYDGMVELAMRLRPLAEAPE</sequence>
<feature type="coiled-coil region" evidence="2">
    <location>
        <begin position="76"/>
        <end position="103"/>
    </location>
</feature>
<dbReference type="SUPFAM" id="SSF46955">
    <property type="entry name" value="Putative DNA-binding domain"/>
    <property type="match status" value="1"/>
</dbReference>
<dbReference type="RefSeq" id="WP_161111812.1">
    <property type="nucleotide sequence ID" value="NZ_WWHY01000001.1"/>
</dbReference>
<proteinExistence type="predicted"/>
<dbReference type="GO" id="GO:0003700">
    <property type="term" value="F:DNA-binding transcription factor activity"/>
    <property type="evidence" value="ECO:0007669"/>
    <property type="project" value="InterPro"/>
</dbReference>
<dbReference type="SMART" id="SM00422">
    <property type="entry name" value="HTH_MERR"/>
    <property type="match status" value="1"/>
</dbReference>
<evidence type="ECO:0000313" key="4">
    <source>
        <dbReference type="EMBL" id="MYR34978.1"/>
    </source>
</evidence>
<protein>
    <submittedName>
        <fullName evidence="4">MerR family transcriptional regulator</fullName>
    </submittedName>
</protein>
<dbReference type="EMBL" id="WWHY01000001">
    <property type="protein sequence ID" value="MYR34978.1"/>
    <property type="molecule type" value="Genomic_DNA"/>
</dbReference>
<dbReference type="InterPro" id="IPR047057">
    <property type="entry name" value="MerR_fam"/>
</dbReference>
<dbReference type="Gene3D" id="1.10.1660.10">
    <property type="match status" value="1"/>
</dbReference>
<accession>A0A7K2IYB8</accession>
<dbReference type="AlphaFoldDB" id="A0A7K2IYB8"/>
<dbReference type="PROSITE" id="PS50937">
    <property type="entry name" value="HTH_MERR_2"/>
    <property type="match status" value="1"/>
</dbReference>
<name>A0A7K2IYB8_9ACTN</name>
<evidence type="ECO:0000259" key="3">
    <source>
        <dbReference type="PROSITE" id="PS50937"/>
    </source>
</evidence>
<organism evidence="4 5">
    <name type="scientific">Nocardiopsis alba</name>
    <dbReference type="NCBI Taxonomy" id="53437"/>
    <lineage>
        <taxon>Bacteria</taxon>
        <taxon>Bacillati</taxon>
        <taxon>Actinomycetota</taxon>
        <taxon>Actinomycetes</taxon>
        <taxon>Streptosporangiales</taxon>
        <taxon>Nocardiopsidaceae</taxon>
        <taxon>Nocardiopsis</taxon>
    </lineage>
</organism>
<dbReference type="InterPro" id="IPR009061">
    <property type="entry name" value="DNA-bd_dom_put_sf"/>
</dbReference>
<keyword evidence="2" id="KW-0175">Coiled coil</keyword>
<dbReference type="PANTHER" id="PTHR30204">
    <property type="entry name" value="REDOX-CYCLING DRUG-SENSING TRANSCRIPTIONAL ACTIVATOR SOXR"/>
    <property type="match status" value="1"/>
</dbReference>
<dbReference type="Proteomes" id="UP000467124">
    <property type="component" value="Unassembled WGS sequence"/>
</dbReference>
<evidence type="ECO:0000256" key="2">
    <source>
        <dbReference type="SAM" id="Coils"/>
    </source>
</evidence>
<comment type="caution">
    <text evidence="4">The sequence shown here is derived from an EMBL/GenBank/DDBJ whole genome shotgun (WGS) entry which is preliminary data.</text>
</comment>
<dbReference type="InterPro" id="IPR000551">
    <property type="entry name" value="MerR-type_HTH_dom"/>
</dbReference>
<feature type="domain" description="HTH merR-type" evidence="3">
    <location>
        <begin position="1"/>
        <end position="71"/>
    </location>
</feature>
<gene>
    <name evidence="4" type="ORF">GTW20_22635</name>
</gene>
<keyword evidence="1" id="KW-0238">DNA-binding</keyword>
<dbReference type="PANTHER" id="PTHR30204:SF97">
    <property type="entry name" value="MERR FAMILY REGULATORY PROTEIN"/>
    <property type="match status" value="1"/>
</dbReference>
<dbReference type="Pfam" id="PF13411">
    <property type="entry name" value="MerR_1"/>
    <property type="match status" value="1"/>
</dbReference>
<evidence type="ECO:0000256" key="1">
    <source>
        <dbReference type="ARBA" id="ARBA00023125"/>
    </source>
</evidence>
<reference evidence="4 5" key="1">
    <citation type="journal article" date="2019" name="Nat. Commun.">
        <title>The antimicrobial potential of Streptomyces from insect microbiomes.</title>
        <authorList>
            <person name="Chevrette M.G."/>
            <person name="Carlson C.M."/>
            <person name="Ortega H.E."/>
            <person name="Thomas C."/>
            <person name="Ananiev G.E."/>
            <person name="Barns K.J."/>
            <person name="Book A.J."/>
            <person name="Cagnazzo J."/>
            <person name="Carlos C."/>
            <person name="Flanigan W."/>
            <person name="Grubbs K.J."/>
            <person name="Horn H.A."/>
            <person name="Hoffmann F.M."/>
            <person name="Klassen J.L."/>
            <person name="Knack J.J."/>
            <person name="Lewin G.R."/>
            <person name="McDonald B.R."/>
            <person name="Muller L."/>
            <person name="Melo W.G.P."/>
            <person name="Pinto-Tomas A.A."/>
            <person name="Schmitz A."/>
            <person name="Wendt-Pienkowski E."/>
            <person name="Wildman S."/>
            <person name="Zhao M."/>
            <person name="Zhang F."/>
            <person name="Bugni T.S."/>
            <person name="Andes D.R."/>
            <person name="Pupo M.T."/>
            <person name="Currie C.R."/>
        </authorList>
    </citation>
    <scope>NUCLEOTIDE SEQUENCE [LARGE SCALE GENOMIC DNA]</scope>
    <source>
        <strain evidence="4 5">SID5840</strain>
    </source>
</reference>